<name>A0A183H451_9BILA</name>
<protein>
    <submittedName>
        <fullName evidence="3">Transcriptional regulator</fullName>
    </submittedName>
</protein>
<accession>A0A183H451</accession>
<evidence type="ECO:0000313" key="3">
    <source>
        <dbReference type="WBParaSite" id="OFLC_0000226001-mRNA-1"/>
    </source>
</evidence>
<dbReference type="Proteomes" id="UP000267606">
    <property type="component" value="Unassembled WGS sequence"/>
</dbReference>
<gene>
    <name evidence="1" type="ORF">OFLC_LOCUS2261</name>
</gene>
<evidence type="ECO:0000313" key="2">
    <source>
        <dbReference type="Proteomes" id="UP000267606"/>
    </source>
</evidence>
<organism evidence="3">
    <name type="scientific">Onchocerca flexuosa</name>
    <dbReference type="NCBI Taxonomy" id="387005"/>
    <lineage>
        <taxon>Eukaryota</taxon>
        <taxon>Metazoa</taxon>
        <taxon>Ecdysozoa</taxon>
        <taxon>Nematoda</taxon>
        <taxon>Chromadorea</taxon>
        <taxon>Rhabditida</taxon>
        <taxon>Spirurina</taxon>
        <taxon>Spiruromorpha</taxon>
        <taxon>Filarioidea</taxon>
        <taxon>Onchocercidae</taxon>
        <taxon>Onchocerca</taxon>
    </lineage>
</organism>
<keyword evidence="2" id="KW-1185">Reference proteome</keyword>
<sequence>MVNTGFSWIVQKYPMHRGKADSNDSSAWLVSVVNIKKELQRLLRELLVVIYSDIHKIEVIMAGRDYD</sequence>
<evidence type="ECO:0000313" key="1">
    <source>
        <dbReference type="EMBL" id="VDO32410.1"/>
    </source>
</evidence>
<reference evidence="3" key="1">
    <citation type="submission" date="2016-06" db="UniProtKB">
        <authorList>
            <consortium name="WormBaseParasite"/>
        </authorList>
    </citation>
    <scope>IDENTIFICATION</scope>
</reference>
<proteinExistence type="predicted"/>
<dbReference type="EMBL" id="UZAJ01001261">
    <property type="protein sequence ID" value="VDO32410.1"/>
    <property type="molecule type" value="Genomic_DNA"/>
</dbReference>
<dbReference type="WBParaSite" id="OFLC_0000226001-mRNA-1">
    <property type="protein sequence ID" value="OFLC_0000226001-mRNA-1"/>
    <property type="gene ID" value="OFLC_0000226001"/>
</dbReference>
<reference evidence="1 2" key="2">
    <citation type="submission" date="2018-11" db="EMBL/GenBank/DDBJ databases">
        <authorList>
            <consortium name="Pathogen Informatics"/>
        </authorList>
    </citation>
    <scope>NUCLEOTIDE SEQUENCE [LARGE SCALE GENOMIC DNA]</scope>
</reference>
<dbReference type="AlphaFoldDB" id="A0A183H451"/>